<evidence type="ECO:0000313" key="12">
    <source>
        <dbReference type="Proteomes" id="UP000031599"/>
    </source>
</evidence>
<evidence type="ECO:0000256" key="3">
    <source>
        <dbReference type="ARBA" id="ARBA00022448"/>
    </source>
</evidence>
<dbReference type="PRINTS" id="PR00354">
    <property type="entry name" value="7FE8SFRDOXIN"/>
</dbReference>
<dbReference type="EMBL" id="JMCC02000141">
    <property type="protein sequence ID" value="KIG12249.1"/>
    <property type="molecule type" value="Genomic_DNA"/>
</dbReference>
<comment type="caution">
    <text evidence="11">The sequence shown here is derived from an EMBL/GenBank/DDBJ whole genome shotgun (WGS) entry which is preliminary data.</text>
</comment>
<protein>
    <recommendedName>
        <fullName evidence="9">Ferredoxin</fullName>
    </recommendedName>
</protein>
<dbReference type="AlphaFoldDB" id="A0A0C1Z3R1"/>
<evidence type="ECO:0000256" key="5">
    <source>
        <dbReference type="ARBA" id="ARBA00022723"/>
    </source>
</evidence>
<evidence type="ECO:0000256" key="4">
    <source>
        <dbReference type="ARBA" id="ARBA00022485"/>
    </source>
</evidence>
<keyword evidence="3 9" id="KW-0813">Transport</keyword>
<dbReference type="InterPro" id="IPR017896">
    <property type="entry name" value="4Fe4S_Fe-S-bd"/>
</dbReference>
<gene>
    <name evidence="11" type="ORF">DB30_01756</name>
</gene>
<dbReference type="InterPro" id="IPR000813">
    <property type="entry name" value="7Fe_ferredoxin"/>
</dbReference>
<sequence>MTFVVTSNCQRCRFTDCVVVCPVDCFHGDAEMLYIDPDECIDCAACVPECPVDAIYDEAELPDHESRWLAINANRAASLPVVSEKVEPLPTAQARKQQLGF</sequence>
<keyword evidence="5 9" id="KW-0479">Metal-binding</keyword>
<dbReference type="GO" id="GO:0046872">
    <property type="term" value="F:metal ion binding"/>
    <property type="evidence" value="ECO:0007669"/>
    <property type="project" value="UniProtKB-UniRule"/>
</dbReference>
<evidence type="ECO:0000256" key="1">
    <source>
        <dbReference type="ARBA" id="ARBA00001927"/>
    </source>
</evidence>
<dbReference type="PANTHER" id="PTHR42859">
    <property type="entry name" value="OXIDOREDUCTASE"/>
    <property type="match status" value="1"/>
</dbReference>
<dbReference type="GO" id="GO:0009055">
    <property type="term" value="F:electron transfer activity"/>
    <property type="evidence" value="ECO:0007669"/>
    <property type="project" value="UniProtKB-UniRule"/>
</dbReference>
<evidence type="ECO:0000313" key="11">
    <source>
        <dbReference type="EMBL" id="KIG12249.1"/>
    </source>
</evidence>
<organism evidence="11 12">
    <name type="scientific">Enhygromyxa salina</name>
    <dbReference type="NCBI Taxonomy" id="215803"/>
    <lineage>
        <taxon>Bacteria</taxon>
        <taxon>Pseudomonadati</taxon>
        <taxon>Myxococcota</taxon>
        <taxon>Polyangia</taxon>
        <taxon>Nannocystales</taxon>
        <taxon>Nannocystaceae</taxon>
        <taxon>Enhygromyxa</taxon>
    </lineage>
</organism>
<comment type="function">
    <text evidence="9">Ferredoxins are iron-sulfur proteins that transfer electrons in a wide variety of metabolic reactions.</text>
</comment>
<accession>A0A0C1Z3R1</accession>
<dbReference type="PROSITE" id="PS00198">
    <property type="entry name" value="4FE4S_FER_1"/>
    <property type="match status" value="1"/>
</dbReference>
<dbReference type="Pfam" id="PF00037">
    <property type="entry name" value="Fer4"/>
    <property type="match status" value="1"/>
</dbReference>
<dbReference type="Proteomes" id="UP000031599">
    <property type="component" value="Unassembled WGS sequence"/>
</dbReference>
<dbReference type="PROSITE" id="PS51379">
    <property type="entry name" value="4FE4S_FER_2"/>
    <property type="match status" value="1"/>
</dbReference>
<dbReference type="InterPro" id="IPR017900">
    <property type="entry name" value="4Fe4S_Fe_S_CS"/>
</dbReference>
<evidence type="ECO:0000256" key="7">
    <source>
        <dbReference type="ARBA" id="ARBA00023004"/>
    </source>
</evidence>
<reference evidence="11 12" key="1">
    <citation type="submission" date="2014-12" db="EMBL/GenBank/DDBJ databases">
        <title>Genome assembly of Enhygromyxa salina DSM 15201.</title>
        <authorList>
            <person name="Sharma G."/>
            <person name="Subramanian S."/>
        </authorList>
    </citation>
    <scope>NUCLEOTIDE SEQUENCE [LARGE SCALE GENOMIC DNA]</scope>
    <source>
        <strain evidence="11 12">DSM 15201</strain>
    </source>
</reference>
<feature type="domain" description="4Fe-4S ferredoxin-type" evidence="10">
    <location>
        <begin position="31"/>
        <end position="60"/>
    </location>
</feature>
<keyword evidence="6 9" id="KW-0249">Electron transport</keyword>
<dbReference type="PANTHER" id="PTHR42859:SF2">
    <property type="entry name" value="FERREDOXIN"/>
    <property type="match status" value="1"/>
</dbReference>
<keyword evidence="8 9" id="KW-0411">Iron-sulfur</keyword>
<evidence type="ECO:0000256" key="2">
    <source>
        <dbReference type="ARBA" id="ARBA00001966"/>
    </source>
</evidence>
<proteinExistence type="predicted"/>
<comment type="cofactor">
    <cofactor evidence="2 9">
        <name>[4Fe-4S] cluster</name>
        <dbReference type="ChEBI" id="CHEBI:49883"/>
    </cofactor>
</comment>
<keyword evidence="4 9" id="KW-0004">4Fe-4S</keyword>
<evidence type="ECO:0000259" key="10">
    <source>
        <dbReference type="PROSITE" id="PS51379"/>
    </source>
</evidence>
<name>A0A0C1Z3R1_9BACT</name>
<comment type="cofactor">
    <cofactor evidence="1">
        <name>[3Fe-4S] cluster</name>
        <dbReference type="ChEBI" id="CHEBI:21137"/>
    </cofactor>
</comment>
<dbReference type="SUPFAM" id="SSF54862">
    <property type="entry name" value="4Fe-4S ferredoxins"/>
    <property type="match status" value="1"/>
</dbReference>
<dbReference type="GO" id="GO:0051539">
    <property type="term" value="F:4 iron, 4 sulfur cluster binding"/>
    <property type="evidence" value="ECO:0007669"/>
    <property type="project" value="UniProtKB-UniRule"/>
</dbReference>
<dbReference type="InterPro" id="IPR050294">
    <property type="entry name" value="RnfB_subfamily"/>
</dbReference>
<keyword evidence="7 9" id="KW-0408">Iron</keyword>
<dbReference type="RefSeq" id="WP_052558068.1">
    <property type="nucleotide sequence ID" value="NZ_JMCC02000141.1"/>
</dbReference>
<evidence type="ECO:0000256" key="9">
    <source>
        <dbReference type="RuleBase" id="RU365098"/>
    </source>
</evidence>
<dbReference type="Gene3D" id="3.30.70.20">
    <property type="match status" value="1"/>
</dbReference>
<evidence type="ECO:0000256" key="6">
    <source>
        <dbReference type="ARBA" id="ARBA00022982"/>
    </source>
</evidence>
<evidence type="ECO:0000256" key="8">
    <source>
        <dbReference type="ARBA" id="ARBA00023014"/>
    </source>
</evidence>